<dbReference type="RefSeq" id="WP_146881785.1">
    <property type="nucleotide sequence ID" value="NZ_BJXB01000001.1"/>
</dbReference>
<dbReference type="Pfam" id="PF00990">
    <property type="entry name" value="GGDEF"/>
    <property type="match status" value="1"/>
</dbReference>
<dbReference type="SMART" id="SM00267">
    <property type="entry name" value="GGDEF"/>
    <property type="match status" value="1"/>
</dbReference>
<accession>A0A511MVP5</accession>
<keyword evidence="3" id="KW-1185">Reference proteome</keyword>
<organism evidence="2 3">
    <name type="scientific">Deinococcus cellulosilyticus (strain DSM 18568 / NBRC 106333 / KACC 11606 / 5516J-15)</name>
    <dbReference type="NCBI Taxonomy" id="1223518"/>
    <lineage>
        <taxon>Bacteria</taxon>
        <taxon>Thermotogati</taxon>
        <taxon>Deinococcota</taxon>
        <taxon>Deinococci</taxon>
        <taxon>Deinococcales</taxon>
        <taxon>Deinococcaceae</taxon>
        <taxon>Deinococcus</taxon>
    </lineage>
</organism>
<dbReference type="PANTHER" id="PTHR46663:SF2">
    <property type="entry name" value="GGDEF DOMAIN-CONTAINING PROTEIN"/>
    <property type="match status" value="1"/>
</dbReference>
<dbReference type="Pfam" id="PF13185">
    <property type="entry name" value="GAF_2"/>
    <property type="match status" value="1"/>
</dbReference>
<dbReference type="Gene3D" id="3.30.70.270">
    <property type="match status" value="1"/>
</dbReference>
<dbReference type="InterPro" id="IPR052163">
    <property type="entry name" value="DGC-Regulatory_Protein"/>
</dbReference>
<feature type="domain" description="GGDEF" evidence="1">
    <location>
        <begin position="323"/>
        <end position="455"/>
    </location>
</feature>
<protein>
    <recommendedName>
        <fullName evidence="1">GGDEF domain-containing protein</fullName>
    </recommendedName>
</protein>
<proteinExistence type="predicted"/>
<dbReference type="InterPro" id="IPR029787">
    <property type="entry name" value="Nucleotide_cyclase"/>
</dbReference>
<dbReference type="PROSITE" id="PS50887">
    <property type="entry name" value="GGDEF"/>
    <property type="match status" value="1"/>
</dbReference>
<dbReference type="SUPFAM" id="SSF55073">
    <property type="entry name" value="Nucleotide cyclase"/>
    <property type="match status" value="1"/>
</dbReference>
<evidence type="ECO:0000259" key="1">
    <source>
        <dbReference type="PROSITE" id="PS50887"/>
    </source>
</evidence>
<evidence type="ECO:0000313" key="2">
    <source>
        <dbReference type="EMBL" id="GEM44642.1"/>
    </source>
</evidence>
<dbReference type="PANTHER" id="PTHR46663">
    <property type="entry name" value="DIGUANYLATE CYCLASE DGCT-RELATED"/>
    <property type="match status" value="1"/>
</dbReference>
<dbReference type="InterPro" id="IPR043128">
    <property type="entry name" value="Rev_trsase/Diguanyl_cyclase"/>
</dbReference>
<dbReference type="CDD" id="cd01949">
    <property type="entry name" value="GGDEF"/>
    <property type="match status" value="1"/>
</dbReference>
<dbReference type="InterPro" id="IPR029016">
    <property type="entry name" value="GAF-like_dom_sf"/>
</dbReference>
<evidence type="ECO:0000313" key="3">
    <source>
        <dbReference type="Proteomes" id="UP000321306"/>
    </source>
</evidence>
<dbReference type="InterPro" id="IPR003018">
    <property type="entry name" value="GAF"/>
</dbReference>
<dbReference type="SMART" id="SM00065">
    <property type="entry name" value="GAF"/>
    <property type="match status" value="1"/>
</dbReference>
<dbReference type="InterPro" id="IPR000160">
    <property type="entry name" value="GGDEF_dom"/>
</dbReference>
<dbReference type="Gene3D" id="3.30.450.40">
    <property type="match status" value="1"/>
</dbReference>
<comment type="caution">
    <text evidence="2">The sequence shown here is derived from an EMBL/GenBank/DDBJ whole genome shotgun (WGS) entry which is preliminary data.</text>
</comment>
<gene>
    <name evidence="2" type="ORF">DC3_02770</name>
</gene>
<dbReference type="OrthoDB" id="9759607at2"/>
<sequence length="456" mass="50295">MSVVRPVDLILAHLLQTAGFLGWTADLNLCIRDVVGCEALKSCTNLAEFLRNSNNSLALTAHQMALQGHSTDCALVLDQQCYLFRIQPVWENDQVVGVLASALPGDLQAHAVTCLPDRAAMQRTRALYTITRTLASASTDLDILRQIALEPCTVLRAFRSLLITFSEDMSAVKHYVYEGDFDDSVVHPTLQELKDGLTGWVMRERKMAYSGKETTDARESSTVQEHREASGCGCIVVLPIQTEARIFGTLTMIAQPDKPDLSAEDVDWLESLANIAATALEQRRLHEKLLQMAHHDPLTGLPNRTLFEDRLQQTLLRASRNQESFALLMLDLDGFKKVNDTLGHDAGDELLIEIACRLRSVLRQSDTVARLGGDEFMVLLPEVNETGALQVAEKIREQIEIPLQLCGTAAQVSASIGISLYPQHASTASGLQKCADQAMYLVKHQNKNATCLFSPT</sequence>
<dbReference type="NCBIfam" id="TIGR00254">
    <property type="entry name" value="GGDEF"/>
    <property type="match status" value="1"/>
</dbReference>
<name>A0A511MVP5_DEIC1</name>
<dbReference type="SUPFAM" id="SSF55781">
    <property type="entry name" value="GAF domain-like"/>
    <property type="match status" value="1"/>
</dbReference>
<dbReference type="EMBL" id="BJXB01000001">
    <property type="protein sequence ID" value="GEM44642.1"/>
    <property type="molecule type" value="Genomic_DNA"/>
</dbReference>
<dbReference type="AlphaFoldDB" id="A0A511MVP5"/>
<reference evidence="2 3" key="1">
    <citation type="submission" date="2019-07" db="EMBL/GenBank/DDBJ databases">
        <title>Whole genome shotgun sequence of Deinococcus cellulosilyticus NBRC 106333.</title>
        <authorList>
            <person name="Hosoyama A."/>
            <person name="Uohara A."/>
            <person name="Ohji S."/>
            <person name="Ichikawa N."/>
        </authorList>
    </citation>
    <scope>NUCLEOTIDE SEQUENCE [LARGE SCALE GENOMIC DNA]</scope>
    <source>
        <strain evidence="2 3">NBRC 106333</strain>
    </source>
</reference>
<dbReference type="Proteomes" id="UP000321306">
    <property type="component" value="Unassembled WGS sequence"/>
</dbReference>
<dbReference type="FunFam" id="3.30.70.270:FF:000001">
    <property type="entry name" value="Diguanylate cyclase domain protein"/>
    <property type="match status" value="1"/>
</dbReference>